<sequence length="404" mass="44070">MRAINTNFRILASSALGWSAWYLAAACAMQPAYAAPEGVASGSCEVVVAGIMRTSDYIYRYEGGCKNGLAEGQGTASWQLRHAPDAPPTTWKGRFSQGVFLENKHTVGARRVDNTRVLLDMGSMPAPQGAQPGRLWAESRVEGKLPASACQPLGLQVSANGNLADDALARDWLDRAYAHWQSLCPDGAAAVKGGFLRVSLQRGGDWSPDSNGNIPSGVVQATKQLRKQPPEWSSYRNEASQQQARLQQDQQDAKDLQANRDRIHAFAKKTGAGQLVSLEALEKNPFRFDKQVILVAVRMAAARTATEAVVQPARRTRGDWSRVLLRGAIAEWDAQGRVAAVRVHGRSTDKATEDAVVLELVESQRCNAPNCEDFLLMPGRQWLLDEKFSTLTPPGSFRLALNHP</sequence>
<dbReference type="PROSITE" id="PS51257">
    <property type="entry name" value="PROKAR_LIPOPROTEIN"/>
    <property type="match status" value="1"/>
</dbReference>
<gene>
    <name evidence="3" type="ORF">HNP33_001363</name>
</gene>
<comment type="caution">
    <text evidence="3">The sequence shown here is derived from an EMBL/GenBank/DDBJ whole genome shotgun (WGS) entry which is preliminary data.</text>
</comment>
<reference evidence="3 4" key="1">
    <citation type="submission" date="2020-08" db="EMBL/GenBank/DDBJ databases">
        <title>Functional genomics of gut bacteria from endangered species of beetles.</title>
        <authorList>
            <person name="Carlos-Shanley C."/>
        </authorList>
    </citation>
    <scope>NUCLEOTIDE SEQUENCE [LARGE SCALE GENOMIC DNA]</scope>
    <source>
        <strain evidence="3 4">S00124</strain>
    </source>
</reference>
<evidence type="ECO:0000313" key="4">
    <source>
        <dbReference type="Proteomes" id="UP000562492"/>
    </source>
</evidence>
<dbReference type="RefSeq" id="WP_184706672.1">
    <property type="nucleotide sequence ID" value="NZ_JACHKZ010000006.1"/>
</dbReference>
<protein>
    <submittedName>
        <fullName evidence="3">Uncharacterized protein</fullName>
    </submittedName>
</protein>
<keyword evidence="4" id="KW-1185">Reference proteome</keyword>
<evidence type="ECO:0000256" key="2">
    <source>
        <dbReference type="SAM" id="SignalP"/>
    </source>
</evidence>
<feature type="signal peptide" evidence="2">
    <location>
        <begin position="1"/>
        <end position="34"/>
    </location>
</feature>
<evidence type="ECO:0000313" key="3">
    <source>
        <dbReference type="EMBL" id="MBB6577308.1"/>
    </source>
</evidence>
<feature type="compositionally biased region" description="Low complexity" evidence="1">
    <location>
        <begin position="241"/>
        <end position="250"/>
    </location>
</feature>
<dbReference type="Proteomes" id="UP000562492">
    <property type="component" value="Unassembled WGS sequence"/>
</dbReference>
<name>A0ABR6RDS3_9BURK</name>
<evidence type="ECO:0000256" key="1">
    <source>
        <dbReference type="SAM" id="MobiDB-lite"/>
    </source>
</evidence>
<feature type="region of interest" description="Disordered" evidence="1">
    <location>
        <begin position="229"/>
        <end position="253"/>
    </location>
</feature>
<accession>A0ABR6RDS3</accession>
<keyword evidence="2" id="KW-0732">Signal</keyword>
<organism evidence="3 4">
    <name type="scientific">Comamonas odontotermitis</name>
    <dbReference type="NCBI Taxonomy" id="379895"/>
    <lineage>
        <taxon>Bacteria</taxon>
        <taxon>Pseudomonadati</taxon>
        <taxon>Pseudomonadota</taxon>
        <taxon>Betaproteobacteria</taxon>
        <taxon>Burkholderiales</taxon>
        <taxon>Comamonadaceae</taxon>
        <taxon>Comamonas</taxon>
    </lineage>
</organism>
<proteinExistence type="predicted"/>
<feature type="chain" id="PRO_5046264448" evidence="2">
    <location>
        <begin position="35"/>
        <end position="404"/>
    </location>
</feature>
<dbReference type="EMBL" id="JACHKZ010000006">
    <property type="protein sequence ID" value="MBB6577308.1"/>
    <property type="molecule type" value="Genomic_DNA"/>
</dbReference>